<dbReference type="InParanoid" id="A0A0V0R359"/>
<evidence type="ECO:0000256" key="2">
    <source>
        <dbReference type="ARBA" id="ARBA00022803"/>
    </source>
</evidence>
<keyword evidence="5" id="KW-1185">Reference proteome</keyword>
<evidence type="ECO:0000313" key="4">
    <source>
        <dbReference type="EMBL" id="KRX08947.1"/>
    </source>
</evidence>
<dbReference type="Pfam" id="PF13424">
    <property type="entry name" value="TPR_12"/>
    <property type="match status" value="1"/>
</dbReference>
<evidence type="ECO:0000256" key="1">
    <source>
        <dbReference type="ARBA" id="ARBA00022737"/>
    </source>
</evidence>
<accession>A0A0V0R359</accession>
<dbReference type="Pfam" id="PF13181">
    <property type="entry name" value="TPR_8"/>
    <property type="match status" value="1"/>
</dbReference>
<sequence length="555" mass="65648">MGYYEISLNFYIEANEFLIFFIEEEIESYLQQEIIEKNSQQLLQENYINQINCLINLGKFQEAQNLNKKLVNIFLDCNDLQKLKTFDVQKFQNQTISEFFDFNLESIDQETKKEKLDLGIYSIYQGDYQEAYQYLKQALEFRKKFNQIDYKNEEVFYKNNEYYKQQLKNLSDIADTEQKIGQAFINKDEIEQGNEYVREGQIILNLFYKLQNHIDQAHVFQIQGEISGKKGNLDECKEYFRKAKIIVENKFGLEHGEYAQCLFKYAIQLSLLKQYDDSLGQHYKAYKIKKALYGPNHILCLISLQCLAVTLEFKGELQDSLIFHFKDKQIECYNVIARIYKKQNKLELAIASFQKAYDLSLKRNNEENLNNANLLKDIGNLLINNSKADQALQYLKDSLKILQNLYEYSQDKQKQLILSNAYLDYGYCLMIDKQFDLAILNNYQALKIMYRQSDLPLDILIGTFKSLKLVFARMGNLHGQEYISYREEFLNFIEIHHGITEQLVFDAKNQIDKQQIKEQIIDLLPRIEIKPNINEILLGADIQKLIKQMQDMNFD</sequence>
<dbReference type="InterPro" id="IPR019734">
    <property type="entry name" value="TPR_rpt"/>
</dbReference>
<dbReference type="OrthoDB" id="5142960at2759"/>
<proteinExistence type="predicted"/>
<feature type="repeat" description="TPR" evidence="3">
    <location>
        <begin position="112"/>
        <end position="145"/>
    </location>
</feature>
<comment type="caution">
    <text evidence="4">The sequence shown here is derived from an EMBL/GenBank/DDBJ whole genome shotgun (WGS) entry which is preliminary data.</text>
</comment>
<reference evidence="4 5" key="1">
    <citation type="journal article" date="2015" name="Sci. Rep.">
        <title>Genome of the facultative scuticociliatosis pathogen Pseudocohnilembus persalinus provides insight into its virulence through horizontal gene transfer.</title>
        <authorList>
            <person name="Xiong J."/>
            <person name="Wang G."/>
            <person name="Cheng J."/>
            <person name="Tian M."/>
            <person name="Pan X."/>
            <person name="Warren A."/>
            <person name="Jiang C."/>
            <person name="Yuan D."/>
            <person name="Miao W."/>
        </authorList>
    </citation>
    <scope>NUCLEOTIDE SEQUENCE [LARGE SCALE GENOMIC DNA]</scope>
    <source>
        <strain evidence="4">36N120E</strain>
    </source>
</reference>
<feature type="repeat" description="TPR" evidence="3">
    <location>
        <begin position="330"/>
        <end position="363"/>
    </location>
</feature>
<dbReference type="SUPFAM" id="SSF48452">
    <property type="entry name" value="TPR-like"/>
    <property type="match status" value="3"/>
</dbReference>
<dbReference type="Pfam" id="PF13374">
    <property type="entry name" value="TPR_10"/>
    <property type="match status" value="1"/>
</dbReference>
<dbReference type="PANTHER" id="PTHR45641">
    <property type="entry name" value="TETRATRICOPEPTIDE REPEAT PROTEIN (AFU_ORTHOLOGUE AFUA_6G03870)"/>
    <property type="match status" value="1"/>
</dbReference>
<organism evidence="4 5">
    <name type="scientific">Pseudocohnilembus persalinus</name>
    <name type="common">Ciliate</name>
    <dbReference type="NCBI Taxonomy" id="266149"/>
    <lineage>
        <taxon>Eukaryota</taxon>
        <taxon>Sar</taxon>
        <taxon>Alveolata</taxon>
        <taxon>Ciliophora</taxon>
        <taxon>Intramacronucleata</taxon>
        <taxon>Oligohymenophorea</taxon>
        <taxon>Scuticociliatia</taxon>
        <taxon>Philasterida</taxon>
        <taxon>Pseudocohnilembidae</taxon>
        <taxon>Pseudocohnilembus</taxon>
    </lineage>
</organism>
<evidence type="ECO:0000313" key="5">
    <source>
        <dbReference type="Proteomes" id="UP000054937"/>
    </source>
</evidence>
<keyword evidence="2 3" id="KW-0802">TPR repeat</keyword>
<dbReference type="EMBL" id="LDAU01000056">
    <property type="protein sequence ID" value="KRX08947.1"/>
    <property type="molecule type" value="Genomic_DNA"/>
</dbReference>
<dbReference type="PANTHER" id="PTHR45641:SF19">
    <property type="entry name" value="NEPHROCYSTIN-3"/>
    <property type="match status" value="1"/>
</dbReference>
<dbReference type="SMART" id="SM00028">
    <property type="entry name" value="TPR"/>
    <property type="match status" value="4"/>
</dbReference>
<dbReference type="Proteomes" id="UP000054937">
    <property type="component" value="Unassembled WGS sequence"/>
</dbReference>
<gene>
    <name evidence="4" type="ORF">PPERSA_08150</name>
</gene>
<evidence type="ECO:0000256" key="3">
    <source>
        <dbReference type="PROSITE-ProRule" id="PRU00339"/>
    </source>
</evidence>
<protein>
    <recommendedName>
        <fullName evidence="6">Tetratricopeptide repeat protein</fullName>
    </recommendedName>
</protein>
<dbReference type="InterPro" id="IPR011990">
    <property type="entry name" value="TPR-like_helical_dom_sf"/>
</dbReference>
<evidence type="ECO:0008006" key="6">
    <source>
        <dbReference type="Google" id="ProtNLM"/>
    </source>
</evidence>
<dbReference type="AlphaFoldDB" id="A0A0V0R359"/>
<name>A0A0V0R359_PSEPJ</name>
<dbReference type="Gene3D" id="1.25.40.10">
    <property type="entry name" value="Tetratricopeptide repeat domain"/>
    <property type="match status" value="3"/>
</dbReference>
<keyword evidence="1" id="KW-0677">Repeat</keyword>
<dbReference type="PROSITE" id="PS50005">
    <property type="entry name" value="TPR"/>
    <property type="match status" value="2"/>
</dbReference>